<evidence type="ECO:0000313" key="10">
    <source>
        <dbReference type="Proteomes" id="UP001480595"/>
    </source>
</evidence>
<comment type="subcellular location">
    <subcellularLocation>
        <location evidence="1">Membrane</location>
        <topology evidence="1">Multi-pass membrane protein</topology>
    </subcellularLocation>
</comment>
<comment type="caution">
    <text evidence="9">The sequence shown here is derived from an EMBL/GenBank/DDBJ whole genome shotgun (WGS) entry which is preliminary data.</text>
</comment>
<comment type="similarity">
    <text evidence="5">Belongs to the SAT4 family.</text>
</comment>
<organism evidence="9 10">
    <name type="scientific">Apiospora phragmitis</name>
    <dbReference type="NCBI Taxonomy" id="2905665"/>
    <lineage>
        <taxon>Eukaryota</taxon>
        <taxon>Fungi</taxon>
        <taxon>Dikarya</taxon>
        <taxon>Ascomycota</taxon>
        <taxon>Pezizomycotina</taxon>
        <taxon>Sordariomycetes</taxon>
        <taxon>Xylariomycetidae</taxon>
        <taxon>Amphisphaeriales</taxon>
        <taxon>Apiosporaceae</taxon>
        <taxon>Apiospora</taxon>
    </lineage>
</organism>
<keyword evidence="3 7" id="KW-1133">Transmembrane helix</keyword>
<feature type="transmembrane region" description="Helical" evidence="7">
    <location>
        <begin position="35"/>
        <end position="55"/>
    </location>
</feature>
<dbReference type="GeneID" id="92088535"/>
<evidence type="ECO:0000256" key="7">
    <source>
        <dbReference type="SAM" id="Phobius"/>
    </source>
</evidence>
<feature type="transmembrane region" description="Helical" evidence="7">
    <location>
        <begin position="258"/>
        <end position="283"/>
    </location>
</feature>
<evidence type="ECO:0000256" key="3">
    <source>
        <dbReference type="ARBA" id="ARBA00022989"/>
    </source>
</evidence>
<keyword evidence="2 7" id="KW-0812">Transmembrane</keyword>
<keyword evidence="10" id="KW-1185">Reference proteome</keyword>
<dbReference type="EMBL" id="JAQQWL010000004">
    <property type="protein sequence ID" value="KAK8076791.1"/>
    <property type="molecule type" value="Genomic_DNA"/>
</dbReference>
<protein>
    <recommendedName>
        <fullName evidence="8">Rhodopsin domain-containing protein</fullName>
    </recommendedName>
</protein>
<evidence type="ECO:0000256" key="1">
    <source>
        <dbReference type="ARBA" id="ARBA00004141"/>
    </source>
</evidence>
<evidence type="ECO:0000259" key="8">
    <source>
        <dbReference type="Pfam" id="PF20684"/>
    </source>
</evidence>
<evidence type="ECO:0000256" key="5">
    <source>
        <dbReference type="ARBA" id="ARBA00038359"/>
    </source>
</evidence>
<feature type="transmembrane region" description="Helical" evidence="7">
    <location>
        <begin position="136"/>
        <end position="153"/>
    </location>
</feature>
<feature type="transmembrane region" description="Helical" evidence="7">
    <location>
        <begin position="173"/>
        <end position="201"/>
    </location>
</feature>
<gene>
    <name evidence="9" type="ORF">PG994_004063</name>
</gene>
<dbReference type="Pfam" id="PF20684">
    <property type="entry name" value="Fung_rhodopsin"/>
    <property type="match status" value="1"/>
</dbReference>
<feature type="transmembrane region" description="Helical" evidence="7">
    <location>
        <begin position="222"/>
        <end position="246"/>
    </location>
</feature>
<sequence length="379" mass="42353">MSSVHGVITVLPPPDGYKVDSANPTRDLVVIQWTYGVYGFFTTLPFLFLVQNLYVKLCVHRRLDAETGEVTPNKNRTPLLILLALSSLPRNCLGIGPHCASHAYLDRLAELQRRFTATLTAGLTATHAWEMPLERYNYWTLIFYVASTIYTPTSGNANVSLLCFYSKLSPARWWIWCVRISFFFLAGYTLAITCAMVFACNPIRRSWDVTVTKGYCVNRAQLCIAIAALQIVSDLGLIFMPMPMIYGLHIPSRQKIGLALMFVNGSFCVEGNLLIICASFPTIRRFFRLVVPRWIGESEAKKPSHNNKGGPDQQTPSHEQHHFRTFGAGSSTRKKQLDILGMTRDTDGSSVLMENLKLTPGEPNKVGIQGGKRVNVEEG</sequence>
<dbReference type="PANTHER" id="PTHR33048:SF124">
    <property type="entry name" value="INTEGRAL MEMBRANE PROTEIN"/>
    <property type="match status" value="1"/>
</dbReference>
<proteinExistence type="inferred from homology"/>
<evidence type="ECO:0000256" key="2">
    <source>
        <dbReference type="ARBA" id="ARBA00022692"/>
    </source>
</evidence>
<evidence type="ECO:0000256" key="4">
    <source>
        <dbReference type="ARBA" id="ARBA00023136"/>
    </source>
</evidence>
<dbReference type="Proteomes" id="UP001480595">
    <property type="component" value="Unassembled WGS sequence"/>
</dbReference>
<dbReference type="RefSeq" id="XP_066719750.1">
    <property type="nucleotide sequence ID" value="XM_066855472.1"/>
</dbReference>
<reference evidence="9 10" key="1">
    <citation type="submission" date="2023-01" db="EMBL/GenBank/DDBJ databases">
        <title>Analysis of 21 Apiospora genomes using comparative genomics revels a genus with tremendous synthesis potential of carbohydrate active enzymes and secondary metabolites.</title>
        <authorList>
            <person name="Sorensen T."/>
        </authorList>
    </citation>
    <scope>NUCLEOTIDE SEQUENCE [LARGE SCALE GENOMIC DNA]</scope>
    <source>
        <strain evidence="9 10">CBS 135458</strain>
    </source>
</reference>
<name>A0ABR1W2H8_9PEZI</name>
<evidence type="ECO:0000313" key="9">
    <source>
        <dbReference type="EMBL" id="KAK8076791.1"/>
    </source>
</evidence>
<evidence type="ECO:0000256" key="6">
    <source>
        <dbReference type="SAM" id="MobiDB-lite"/>
    </source>
</evidence>
<dbReference type="InterPro" id="IPR052337">
    <property type="entry name" value="SAT4-like"/>
</dbReference>
<keyword evidence="4 7" id="KW-0472">Membrane</keyword>
<feature type="domain" description="Rhodopsin" evidence="8">
    <location>
        <begin position="125"/>
        <end position="268"/>
    </location>
</feature>
<feature type="region of interest" description="Disordered" evidence="6">
    <location>
        <begin position="300"/>
        <end position="379"/>
    </location>
</feature>
<dbReference type="InterPro" id="IPR049326">
    <property type="entry name" value="Rhodopsin_dom_fungi"/>
</dbReference>
<dbReference type="PANTHER" id="PTHR33048">
    <property type="entry name" value="PTH11-LIKE INTEGRAL MEMBRANE PROTEIN (AFU_ORTHOLOGUE AFUA_5G11245)"/>
    <property type="match status" value="1"/>
</dbReference>
<accession>A0ABR1W2H8</accession>